<evidence type="ECO:0000256" key="1">
    <source>
        <dbReference type="ARBA" id="ARBA00022679"/>
    </source>
</evidence>
<keyword evidence="12" id="KW-1185">Reference proteome</keyword>
<comment type="caution">
    <text evidence="11">The sequence shown here is derived from an EMBL/GenBank/DDBJ whole genome shotgun (WGS) entry which is preliminary data.</text>
</comment>
<dbReference type="STRING" id="1661398.A0A482VC25"/>
<dbReference type="InterPro" id="IPR036802">
    <property type="entry name" value="ATP-guanido_PTrfase_N_sf"/>
</dbReference>
<keyword evidence="1 7" id="KW-0808">Transferase</keyword>
<dbReference type="PROSITE" id="PS51509">
    <property type="entry name" value="PHOSPHAGEN_KINASE_N"/>
    <property type="match status" value="1"/>
</dbReference>
<dbReference type="PROSITE" id="PS50088">
    <property type="entry name" value="ANK_REPEAT"/>
    <property type="match status" value="2"/>
</dbReference>
<dbReference type="PANTHER" id="PTHR24172:SF4">
    <property type="entry name" value="ANK_REP_REGION DOMAIN-CONTAINING PROTEIN"/>
    <property type="match status" value="1"/>
</dbReference>
<dbReference type="Proteomes" id="UP000292052">
    <property type="component" value="Unassembled WGS sequence"/>
</dbReference>
<dbReference type="Gene3D" id="1.10.135.10">
    <property type="entry name" value="ATP:guanido phosphotransferase, N-terminal domain"/>
    <property type="match status" value="1"/>
</dbReference>
<name>A0A482VC25_ASBVE</name>
<dbReference type="Pfam" id="PF00217">
    <property type="entry name" value="ATP-gua_Ptrans"/>
    <property type="match status" value="1"/>
</dbReference>
<evidence type="ECO:0000313" key="12">
    <source>
        <dbReference type="Proteomes" id="UP000292052"/>
    </source>
</evidence>
<dbReference type="PROSITE" id="PS50297">
    <property type="entry name" value="ANK_REP_REGION"/>
    <property type="match status" value="2"/>
</dbReference>
<feature type="compositionally biased region" description="Acidic residues" evidence="8">
    <location>
        <begin position="51"/>
        <end position="75"/>
    </location>
</feature>
<comment type="similarity">
    <text evidence="6">Belongs to the ATP:guanido phosphotransferase family.</text>
</comment>
<sequence length="790" mass="88505">MKDSGTGLNFKKSNIRIWIHQRNLANLQQKQKTAAYYKTQPEAAEEHEAEPSEENEPEPSQETEPEPSQETEPEPSEEKPSEPSEEKEPETSDGSQKNNEEKNGPSRPQSKAKSRVQSAANENVDDKAEDDKTEEPPPAEVEPEGVIEGVVNGENEVETLNEEGQGANETDENGDDAEITAMVEAGNMEQLAALVLNGEGDRLIGQTSDNPELQSFLDNVQVYMTKINRIHVAARDGSLRDLQAALDRRKFAIAKDKISPNGASPLHTAVTFGNTSIVRYLAGRFPETAQVIDDNGRTPLHYAAVLADNGHYYNLLVHLGADSRTEDKFGHTPEYYRTHQEEFSHRILLKEFGAEENVTEEMLSDKVSNDTCSARKDLDDEDMLSVLERCYNVLHGRRNSNAVSAASNASSSTQISCCSSIISKHTKRYIFDAVKIRLTKLDHNLYDVIWPSVKKLPAEMSFRVALEQDFPAGIVAPDFYVYRVFAEYIEPIIKDYNCIDLHHELGTHPETKFTNQENENESDSDFDLDPQCRWIISETVERLVTTVLLSDDVAKALYPNASEDDLAEGCGVYYTMNEVLEDPSEARVVLASNGLLIPLWNIPESDRLHGKHWPYGRGVFISNGSNLAVWINVLDHIRIVTCSSHSKPGNVGLIYARVARLVAVLKKHLEFKKDVRLGYLCARPTVVGNTLQFSFTLRFPNLIKEPDNLRHLCFVRGLSYYRKNNTADVVRIGNQQCLGVTELQSFEDFTTAVVNILQLEKDMAVSNSLHIAAMFVNMFKKKKLSLGNTD</sequence>
<evidence type="ECO:0000256" key="5">
    <source>
        <dbReference type="PROSITE-ProRule" id="PRU00023"/>
    </source>
</evidence>
<feature type="domain" description="Phosphagen kinase C-terminal" evidence="10">
    <location>
        <begin position="538"/>
        <end position="763"/>
    </location>
</feature>
<dbReference type="SUPFAM" id="SSF48034">
    <property type="entry name" value="Guanido kinase N-terminal domain"/>
    <property type="match status" value="1"/>
</dbReference>
<keyword evidence="5" id="KW-0040">ANK repeat</keyword>
<proteinExistence type="inferred from homology"/>
<dbReference type="GO" id="GO:0016301">
    <property type="term" value="F:kinase activity"/>
    <property type="evidence" value="ECO:0007669"/>
    <property type="project" value="UniProtKB-KW"/>
</dbReference>
<feature type="binding site" evidence="7">
    <location>
        <position position="638"/>
    </location>
    <ligand>
        <name>ATP</name>
        <dbReference type="ChEBI" id="CHEBI:30616"/>
    </ligand>
</feature>
<dbReference type="AlphaFoldDB" id="A0A482VC25"/>
<dbReference type="SMART" id="SM00248">
    <property type="entry name" value="ANK"/>
    <property type="match status" value="2"/>
</dbReference>
<keyword evidence="3 7" id="KW-0418">Kinase</keyword>
<feature type="domain" description="Phosphagen kinase N-terminal" evidence="9">
    <location>
        <begin position="401"/>
        <end position="498"/>
    </location>
</feature>
<evidence type="ECO:0000256" key="4">
    <source>
        <dbReference type="ARBA" id="ARBA00022840"/>
    </source>
</evidence>
<evidence type="ECO:0000313" key="11">
    <source>
        <dbReference type="EMBL" id="RZB40678.1"/>
    </source>
</evidence>
<dbReference type="Pfam" id="PF12796">
    <property type="entry name" value="Ank_2"/>
    <property type="match status" value="1"/>
</dbReference>
<evidence type="ECO:0000256" key="8">
    <source>
        <dbReference type="SAM" id="MobiDB-lite"/>
    </source>
</evidence>
<dbReference type="SUPFAM" id="SSF48403">
    <property type="entry name" value="Ankyrin repeat"/>
    <property type="match status" value="1"/>
</dbReference>
<dbReference type="InterPro" id="IPR022414">
    <property type="entry name" value="ATP-guanido_PTrfase_cat"/>
</dbReference>
<feature type="compositionally biased region" description="Basic and acidic residues" evidence="8">
    <location>
        <begin position="76"/>
        <end position="90"/>
    </location>
</feature>
<reference evidence="11 12" key="1">
    <citation type="submission" date="2017-03" db="EMBL/GenBank/DDBJ databases">
        <title>Genome of the blue death feigning beetle - Asbolus verrucosus.</title>
        <authorList>
            <person name="Rider S.D."/>
        </authorList>
    </citation>
    <scope>NUCLEOTIDE SEQUENCE [LARGE SCALE GENOMIC DNA]</scope>
    <source>
        <strain evidence="11">Butters</strain>
        <tissue evidence="11">Head and leg muscle</tissue>
    </source>
</reference>
<evidence type="ECO:0000256" key="7">
    <source>
        <dbReference type="PROSITE-ProRule" id="PRU00843"/>
    </source>
</evidence>
<keyword evidence="2 7" id="KW-0547">Nucleotide-binding</keyword>
<dbReference type="Gene3D" id="1.25.40.20">
    <property type="entry name" value="Ankyrin repeat-containing domain"/>
    <property type="match status" value="1"/>
</dbReference>
<dbReference type="InterPro" id="IPR002110">
    <property type="entry name" value="Ankyrin_rpt"/>
</dbReference>
<dbReference type="InterPro" id="IPR014746">
    <property type="entry name" value="Gln_synth/guanido_kin_cat_dom"/>
</dbReference>
<feature type="compositionally biased region" description="Polar residues" evidence="8">
    <location>
        <begin position="106"/>
        <end position="121"/>
    </location>
</feature>
<feature type="binding site" evidence="7">
    <location>
        <begin position="716"/>
        <end position="721"/>
    </location>
    <ligand>
        <name>ATP</name>
        <dbReference type="ChEBI" id="CHEBI:30616"/>
    </ligand>
</feature>
<gene>
    <name evidence="11" type="ORF">BDFB_001171</name>
</gene>
<protein>
    <recommendedName>
        <fullName evidence="13">Arginine kinase</fullName>
    </recommendedName>
</protein>
<evidence type="ECO:0000256" key="6">
    <source>
        <dbReference type="PROSITE-ProRule" id="PRU00842"/>
    </source>
</evidence>
<evidence type="ECO:0000256" key="3">
    <source>
        <dbReference type="ARBA" id="ARBA00022777"/>
    </source>
</evidence>
<feature type="region of interest" description="Disordered" evidence="8">
    <location>
        <begin position="29"/>
        <end position="150"/>
    </location>
</feature>
<dbReference type="PANTHER" id="PTHR24172">
    <property type="entry name" value="ANK_REP_REGION DOMAIN-CONTAINING PROTEIN"/>
    <property type="match status" value="1"/>
</dbReference>
<feature type="repeat" description="ANK" evidence="5">
    <location>
        <begin position="295"/>
        <end position="328"/>
    </location>
</feature>
<dbReference type="InterPro" id="IPR036770">
    <property type="entry name" value="Ankyrin_rpt-contain_sf"/>
</dbReference>
<evidence type="ECO:0000259" key="9">
    <source>
        <dbReference type="PROSITE" id="PS51509"/>
    </source>
</evidence>
<dbReference type="Pfam" id="PF02807">
    <property type="entry name" value="ATP-gua_PtransN"/>
    <property type="match status" value="1"/>
</dbReference>
<dbReference type="SUPFAM" id="SSF55931">
    <property type="entry name" value="Glutamine synthetase/guanido kinase"/>
    <property type="match status" value="1"/>
</dbReference>
<dbReference type="EMBL" id="QDEB01116878">
    <property type="protein sequence ID" value="RZB40678.1"/>
    <property type="molecule type" value="Genomic_DNA"/>
</dbReference>
<dbReference type="GO" id="GO:0005524">
    <property type="term" value="F:ATP binding"/>
    <property type="evidence" value="ECO:0007669"/>
    <property type="project" value="UniProtKB-UniRule"/>
</dbReference>
<evidence type="ECO:0000259" key="10">
    <source>
        <dbReference type="PROSITE" id="PS51510"/>
    </source>
</evidence>
<evidence type="ECO:0008006" key="13">
    <source>
        <dbReference type="Google" id="ProtNLM"/>
    </source>
</evidence>
<dbReference type="PROSITE" id="PS51510">
    <property type="entry name" value="PHOSPHAGEN_KINASE_C"/>
    <property type="match status" value="1"/>
</dbReference>
<evidence type="ECO:0000256" key="2">
    <source>
        <dbReference type="ARBA" id="ARBA00022741"/>
    </source>
</evidence>
<organism evidence="11 12">
    <name type="scientific">Asbolus verrucosus</name>
    <name type="common">Desert ironclad beetle</name>
    <dbReference type="NCBI Taxonomy" id="1661398"/>
    <lineage>
        <taxon>Eukaryota</taxon>
        <taxon>Metazoa</taxon>
        <taxon>Ecdysozoa</taxon>
        <taxon>Arthropoda</taxon>
        <taxon>Hexapoda</taxon>
        <taxon>Insecta</taxon>
        <taxon>Pterygota</taxon>
        <taxon>Neoptera</taxon>
        <taxon>Endopterygota</taxon>
        <taxon>Coleoptera</taxon>
        <taxon>Polyphaga</taxon>
        <taxon>Cucujiformia</taxon>
        <taxon>Tenebrionidae</taxon>
        <taxon>Pimeliinae</taxon>
        <taxon>Asbolus</taxon>
    </lineage>
</organism>
<accession>A0A482VC25</accession>
<feature type="repeat" description="ANK" evidence="5">
    <location>
        <begin position="261"/>
        <end position="281"/>
    </location>
</feature>
<feature type="binding site" evidence="7">
    <location>
        <begin position="692"/>
        <end position="696"/>
    </location>
    <ligand>
        <name>ATP</name>
        <dbReference type="ChEBI" id="CHEBI:30616"/>
    </ligand>
</feature>
<dbReference type="InterPro" id="IPR022413">
    <property type="entry name" value="ATP-guanido_PTrfase_N"/>
</dbReference>
<dbReference type="OrthoDB" id="432281at2759"/>
<comment type="caution">
    <text evidence="7">Lacks conserved residue(s) required for the propagation of feature annotation.</text>
</comment>
<dbReference type="Gene3D" id="3.30.590.10">
    <property type="entry name" value="Glutamine synthetase/guanido kinase, catalytic domain"/>
    <property type="match status" value="1"/>
</dbReference>
<keyword evidence="4 7" id="KW-0067">ATP-binding</keyword>